<evidence type="ECO:0000256" key="4">
    <source>
        <dbReference type="ARBA" id="ARBA00022723"/>
    </source>
</evidence>
<evidence type="ECO:0000256" key="1">
    <source>
        <dbReference type="ARBA" id="ARBA00001933"/>
    </source>
</evidence>
<evidence type="ECO:0000256" key="3">
    <source>
        <dbReference type="ARBA" id="ARBA00022679"/>
    </source>
</evidence>
<dbReference type="PIRSF" id="PIRSF005572">
    <property type="entry name" value="NifS"/>
    <property type="match status" value="1"/>
</dbReference>
<comment type="catalytic activity">
    <reaction evidence="8">
        <text>(sulfur carrier)-H + L-cysteine = (sulfur carrier)-SH + L-alanine</text>
        <dbReference type="Rhea" id="RHEA:43892"/>
        <dbReference type="Rhea" id="RHEA-COMP:14737"/>
        <dbReference type="Rhea" id="RHEA-COMP:14739"/>
        <dbReference type="ChEBI" id="CHEBI:29917"/>
        <dbReference type="ChEBI" id="CHEBI:35235"/>
        <dbReference type="ChEBI" id="CHEBI:57972"/>
        <dbReference type="ChEBI" id="CHEBI:64428"/>
        <dbReference type="EC" id="2.8.1.7"/>
    </reaction>
</comment>
<comment type="similarity">
    <text evidence="2">Belongs to the class-V pyridoxal-phosphate-dependent aminotransferase family. NifS/IscS subfamily.</text>
</comment>
<dbReference type="InterPro" id="IPR015424">
    <property type="entry name" value="PyrdxlP-dep_Trfase"/>
</dbReference>
<dbReference type="Pfam" id="PF00266">
    <property type="entry name" value="Aminotran_5"/>
    <property type="match status" value="1"/>
</dbReference>
<dbReference type="GO" id="GO:0031071">
    <property type="term" value="F:cysteine desulfurase activity"/>
    <property type="evidence" value="ECO:0007669"/>
    <property type="project" value="UniProtKB-EC"/>
</dbReference>
<dbReference type="InterPro" id="IPR016454">
    <property type="entry name" value="Cysteine_dSase"/>
</dbReference>
<keyword evidence="4" id="KW-0479">Metal-binding</keyword>
<protein>
    <submittedName>
        <fullName evidence="10">Aminotransferase class V-fold PLP-dependent enzyme</fullName>
    </submittedName>
</protein>
<dbReference type="Gene3D" id="1.10.260.50">
    <property type="match status" value="1"/>
</dbReference>
<dbReference type="FunFam" id="3.40.640.10:FF:000084">
    <property type="entry name" value="IscS-like cysteine desulfurase"/>
    <property type="match status" value="1"/>
</dbReference>
<dbReference type="KEGG" id="rain:Rai3103_03430"/>
<dbReference type="AlphaFoldDB" id="A0A5Q2FHM2"/>
<dbReference type="Proteomes" id="UP000386847">
    <property type="component" value="Chromosome"/>
</dbReference>
<dbReference type="Gene3D" id="3.90.1150.10">
    <property type="entry name" value="Aspartate Aminotransferase, domain 1"/>
    <property type="match status" value="1"/>
</dbReference>
<organism evidence="10 11">
    <name type="scientific">Raineyella fluvialis</name>
    <dbReference type="NCBI Taxonomy" id="2662261"/>
    <lineage>
        <taxon>Bacteria</taxon>
        <taxon>Bacillati</taxon>
        <taxon>Actinomycetota</taxon>
        <taxon>Actinomycetes</taxon>
        <taxon>Propionibacteriales</taxon>
        <taxon>Propionibacteriaceae</taxon>
        <taxon>Raineyella</taxon>
    </lineage>
</organism>
<dbReference type="GO" id="GO:0051536">
    <property type="term" value="F:iron-sulfur cluster binding"/>
    <property type="evidence" value="ECO:0007669"/>
    <property type="project" value="UniProtKB-KW"/>
</dbReference>
<evidence type="ECO:0000313" key="10">
    <source>
        <dbReference type="EMBL" id="QGF25064.1"/>
    </source>
</evidence>
<dbReference type="PANTHER" id="PTHR11601">
    <property type="entry name" value="CYSTEINE DESULFURYLASE FAMILY MEMBER"/>
    <property type="match status" value="1"/>
</dbReference>
<evidence type="ECO:0000256" key="8">
    <source>
        <dbReference type="ARBA" id="ARBA00050776"/>
    </source>
</evidence>
<keyword evidence="10" id="KW-0032">Aminotransferase</keyword>
<keyword evidence="5" id="KW-0663">Pyridoxal phosphate</keyword>
<keyword evidence="7" id="KW-0411">Iron-sulfur</keyword>
<evidence type="ECO:0000313" key="11">
    <source>
        <dbReference type="Proteomes" id="UP000386847"/>
    </source>
</evidence>
<evidence type="ECO:0000256" key="7">
    <source>
        <dbReference type="ARBA" id="ARBA00023014"/>
    </source>
</evidence>
<accession>A0A5Q2FHM2</accession>
<evidence type="ECO:0000256" key="2">
    <source>
        <dbReference type="ARBA" id="ARBA00006490"/>
    </source>
</evidence>
<name>A0A5Q2FHM2_9ACTN</name>
<dbReference type="InterPro" id="IPR015422">
    <property type="entry name" value="PyrdxlP-dep_Trfase_small"/>
</dbReference>
<feature type="domain" description="Aminotransferase class V" evidence="9">
    <location>
        <begin position="6"/>
        <end position="370"/>
    </location>
</feature>
<dbReference type="GO" id="GO:0008483">
    <property type="term" value="F:transaminase activity"/>
    <property type="evidence" value="ECO:0007669"/>
    <property type="project" value="UniProtKB-KW"/>
</dbReference>
<dbReference type="SUPFAM" id="SSF53383">
    <property type="entry name" value="PLP-dependent transferases"/>
    <property type="match status" value="1"/>
</dbReference>
<keyword evidence="6" id="KW-0408">Iron</keyword>
<comment type="cofactor">
    <cofactor evidence="1">
        <name>pyridoxal 5'-phosphate</name>
        <dbReference type="ChEBI" id="CHEBI:597326"/>
    </cofactor>
</comment>
<proteinExistence type="inferred from homology"/>
<evidence type="ECO:0000259" key="9">
    <source>
        <dbReference type="Pfam" id="PF00266"/>
    </source>
</evidence>
<dbReference type="EMBL" id="CP045725">
    <property type="protein sequence ID" value="QGF25064.1"/>
    <property type="molecule type" value="Genomic_DNA"/>
</dbReference>
<evidence type="ECO:0000256" key="6">
    <source>
        <dbReference type="ARBA" id="ARBA00023004"/>
    </source>
</evidence>
<evidence type="ECO:0000256" key="5">
    <source>
        <dbReference type="ARBA" id="ARBA00022898"/>
    </source>
</evidence>
<dbReference type="PANTHER" id="PTHR11601:SF34">
    <property type="entry name" value="CYSTEINE DESULFURASE"/>
    <property type="match status" value="1"/>
</dbReference>
<dbReference type="InterPro" id="IPR000192">
    <property type="entry name" value="Aminotrans_V_dom"/>
</dbReference>
<dbReference type="GO" id="GO:0046872">
    <property type="term" value="F:metal ion binding"/>
    <property type="evidence" value="ECO:0007669"/>
    <property type="project" value="UniProtKB-KW"/>
</dbReference>
<sequence length="386" mass="39857">MAGRPIYLDYNATTPVDPEVVAAMVPSLEREFGNPSSTHAYGRPARAALEAARDRVAGLLHAGAGRIVFTGSGSEADALAIRGAVLANRRPGRRPHVITQATEHPAVLAACRDLEELHGAEIAVLPVGPDGLVDPLAVADAITDDTLLVTVMHANNETGTIQPIAEIAAAAHERGVLVHCDAAQSTGKIIVDVAELGVDLLTVVGHKMYAPKGISALYVRDGVALRPLVGGGGQEGGLRAGTENVPYAVGLGRAAEVAAAALEAGETRRLTALRDRLEAGLKARLPGWVHLNGHRTRRLPNTLNVRIDGMRALTLLDDVAVLAASAGSACHAGEDAPSPVLTAMGIPADEAMTAVRLSLGRWSTEAEVDAAAAAIAAAVPGRSVRR</sequence>
<keyword evidence="3 10" id="KW-0808">Transferase</keyword>
<keyword evidence="11" id="KW-1185">Reference proteome</keyword>
<gene>
    <name evidence="10" type="ORF">Rai3103_03430</name>
</gene>
<dbReference type="InterPro" id="IPR015421">
    <property type="entry name" value="PyrdxlP-dep_Trfase_major"/>
</dbReference>
<reference evidence="10 11" key="1">
    <citation type="submission" date="2019-10" db="EMBL/GenBank/DDBJ databases">
        <title>Genomic analysis of Raineyella sp. CBA3103.</title>
        <authorList>
            <person name="Roh S.W."/>
        </authorList>
    </citation>
    <scope>NUCLEOTIDE SEQUENCE [LARGE SCALE GENOMIC DNA]</scope>
    <source>
        <strain evidence="10 11">CBA3103</strain>
    </source>
</reference>
<dbReference type="Gene3D" id="3.40.640.10">
    <property type="entry name" value="Type I PLP-dependent aspartate aminotransferase-like (Major domain)"/>
    <property type="match status" value="1"/>
</dbReference>